<comment type="caution">
    <text evidence="2">The sequence shown here is derived from an EMBL/GenBank/DDBJ whole genome shotgun (WGS) entry which is preliminary data.</text>
</comment>
<dbReference type="GO" id="GO:0008270">
    <property type="term" value="F:zinc ion binding"/>
    <property type="evidence" value="ECO:0007669"/>
    <property type="project" value="InterPro"/>
</dbReference>
<dbReference type="InterPro" id="IPR001138">
    <property type="entry name" value="Zn2Cys6_DnaBD"/>
</dbReference>
<keyword evidence="3" id="KW-1185">Reference proteome</keyword>
<protein>
    <submittedName>
        <fullName evidence="2">Mitochondrial GAL4 domain-containing protein</fullName>
    </submittedName>
</protein>
<accession>A0A8K0F4H8</accession>
<dbReference type="PANTHER" id="PTHR31986">
    <property type="entry name" value="REGULATOR OF DRUG SENSITIVITY 2"/>
    <property type="match status" value="1"/>
</dbReference>
<sequence length="426" mass="45853">MRVKRNGALGTYWRNPGVFSFVFCDCKNVGITTDRAVRGGGRAGQDTTQMLAGENDTMDEGADEGACAVVLVRATKACVCCREIKRSCDGKSPCSRCVSRSIAHMCSYVPRRRKTARLTDAFTAVHWSGPGKQRPAVLGTSRRDRATVDTALSLSFSPAVSPALSHSVSASSPPLISTTPILNAAAPSTVANASDVTSAGASGSASAGGGAAVLPETTAFVIAQLLNLKNDSQFLASPFYRFLVRHVQSMQSSVLQMVISYQQVLHDLLMDDSSAMPPPTSPGGDIRDVETLCDADVVASHKLSMAKLTVENLPFPAMLVTRSGFLYRFNGPLSELLPFPRTQLESSPFDVIDMFAATENTDLMAKNIQALMKARESPLVQTVSLRCYLRRKDNLPVEYTCGVSFVRHTNSGRVLFVMLQFIPIPS</sequence>
<dbReference type="SMART" id="SM00066">
    <property type="entry name" value="GAL4"/>
    <property type="match status" value="1"/>
</dbReference>
<dbReference type="InterPro" id="IPR053045">
    <property type="entry name" value="Zinc_cluster_trans_reg"/>
</dbReference>
<dbReference type="GO" id="GO:0000981">
    <property type="term" value="F:DNA-binding transcription factor activity, RNA polymerase II-specific"/>
    <property type="evidence" value="ECO:0007669"/>
    <property type="project" value="InterPro"/>
</dbReference>
<dbReference type="AlphaFoldDB" id="A0A8K0F4H8"/>
<organism evidence="2 3">
    <name type="scientific">Andalucia godoyi</name>
    <name type="common">Flagellate</name>
    <dbReference type="NCBI Taxonomy" id="505711"/>
    <lineage>
        <taxon>Eukaryota</taxon>
        <taxon>Discoba</taxon>
        <taxon>Jakobida</taxon>
        <taxon>Andalucina</taxon>
        <taxon>Andaluciidae</taxon>
        <taxon>Andalucia</taxon>
    </lineage>
</organism>
<dbReference type="EMBL" id="VRVR01000025">
    <property type="protein sequence ID" value="KAF0852617.1"/>
    <property type="molecule type" value="Genomic_DNA"/>
</dbReference>
<name>A0A8K0F4H8_ANDGO</name>
<dbReference type="InterPro" id="IPR036864">
    <property type="entry name" value="Zn2-C6_fun-type_DNA-bd_sf"/>
</dbReference>
<dbReference type="SUPFAM" id="SSF57701">
    <property type="entry name" value="Zn2/Cys6 DNA-binding domain"/>
    <property type="match status" value="1"/>
</dbReference>
<dbReference type="PROSITE" id="PS00463">
    <property type="entry name" value="ZN2_CY6_FUNGAL_1"/>
    <property type="match status" value="1"/>
</dbReference>
<evidence type="ECO:0000259" key="1">
    <source>
        <dbReference type="PROSITE" id="PS50048"/>
    </source>
</evidence>
<evidence type="ECO:0000313" key="2">
    <source>
        <dbReference type="EMBL" id="KAF0852617.1"/>
    </source>
</evidence>
<dbReference type="Gene3D" id="4.10.240.10">
    <property type="entry name" value="Zn(2)-C6 fungal-type DNA-binding domain"/>
    <property type="match status" value="1"/>
</dbReference>
<dbReference type="CDD" id="cd00067">
    <property type="entry name" value="GAL4"/>
    <property type="match status" value="1"/>
</dbReference>
<dbReference type="PROSITE" id="PS50048">
    <property type="entry name" value="ZN2_CY6_FUNGAL_2"/>
    <property type="match status" value="1"/>
</dbReference>
<gene>
    <name evidence="2" type="ORF">ANDGO_05150</name>
</gene>
<dbReference type="PANTHER" id="PTHR31986:SF7">
    <property type="entry name" value="REGULATOR OF DRUG SENSITIVITY 2"/>
    <property type="match status" value="1"/>
</dbReference>
<feature type="domain" description="Zn(2)-C6 fungal-type" evidence="1">
    <location>
        <begin position="77"/>
        <end position="108"/>
    </location>
</feature>
<reference evidence="2" key="1">
    <citation type="submission" date="2019-09" db="EMBL/GenBank/DDBJ databases">
        <title>The Mitochondrial Proteome of the Jakobid, Andalucia godoyi, a Protist With the Most Gene-Rich and Bacteria-Like Mitochondrial Genome.</title>
        <authorList>
            <person name="Gray M.W."/>
            <person name="Burger G."/>
            <person name="Derelle R."/>
            <person name="Klimes V."/>
            <person name="Leger M."/>
            <person name="Sarrasin M."/>
            <person name="Vlcek C."/>
            <person name="Roger A.J."/>
            <person name="Elias M."/>
            <person name="Lang B.F."/>
        </authorList>
    </citation>
    <scope>NUCLEOTIDE SEQUENCE</scope>
    <source>
        <strain evidence="2">And28</strain>
    </source>
</reference>
<dbReference type="OrthoDB" id="2123952at2759"/>
<dbReference type="Proteomes" id="UP000799049">
    <property type="component" value="Unassembled WGS sequence"/>
</dbReference>
<evidence type="ECO:0000313" key="3">
    <source>
        <dbReference type="Proteomes" id="UP000799049"/>
    </source>
</evidence>
<proteinExistence type="predicted"/>